<dbReference type="GO" id="GO:0009113">
    <property type="term" value="P:purine nucleobase biosynthetic process"/>
    <property type="evidence" value="ECO:0007669"/>
    <property type="project" value="InterPro"/>
</dbReference>
<evidence type="ECO:0000256" key="13">
    <source>
        <dbReference type="HAMAP-Rule" id="MF_00138"/>
    </source>
</evidence>
<evidence type="ECO:0000256" key="3">
    <source>
        <dbReference type="ARBA" id="ARBA00005174"/>
    </source>
</evidence>
<dbReference type="EMBL" id="BRPL01000004">
    <property type="protein sequence ID" value="GLB47460.1"/>
    <property type="molecule type" value="Genomic_DNA"/>
</dbReference>
<dbReference type="RefSeq" id="WP_286137000.1">
    <property type="nucleotide sequence ID" value="NZ_BRPL01000004.1"/>
</dbReference>
<comment type="similarity">
    <text evidence="10 13">Belongs to the GARS family.</text>
</comment>
<evidence type="ECO:0000313" key="17">
    <source>
        <dbReference type="Proteomes" id="UP001144204"/>
    </source>
</evidence>
<evidence type="ECO:0000256" key="5">
    <source>
        <dbReference type="ARBA" id="ARBA00022598"/>
    </source>
</evidence>
<dbReference type="Gene3D" id="3.30.1490.20">
    <property type="entry name" value="ATP-grasp fold, A domain"/>
    <property type="match status" value="1"/>
</dbReference>
<dbReference type="Gene3D" id="3.30.470.20">
    <property type="entry name" value="ATP-grasp fold, B domain"/>
    <property type="match status" value="1"/>
</dbReference>
<evidence type="ECO:0000256" key="1">
    <source>
        <dbReference type="ARBA" id="ARBA00001936"/>
    </source>
</evidence>
<dbReference type="Pfam" id="PF02844">
    <property type="entry name" value="GARS_N"/>
    <property type="match status" value="1"/>
</dbReference>
<comment type="catalytic activity">
    <reaction evidence="13">
        <text>5-phospho-beta-D-ribosylamine + glycine + ATP = N(1)-(5-phospho-beta-D-ribosyl)glycinamide + ADP + phosphate + H(+)</text>
        <dbReference type="Rhea" id="RHEA:17453"/>
        <dbReference type="ChEBI" id="CHEBI:15378"/>
        <dbReference type="ChEBI" id="CHEBI:30616"/>
        <dbReference type="ChEBI" id="CHEBI:43474"/>
        <dbReference type="ChEBI" id="CHEBI:57305"/>
        <dbReference type="ChEBI" id="CHEBI:58681"/>
        <dbReference type="ChEBI" id="CHEBI:143788"/>
        <dbReference type="ChEBI" id="CHEBI:456216"/>
        <dbReference type="EC" id="6.3.4.13"/>
    </reaction>
</comment>
<dbReference type="InterPro" id="IPR020560">
    <property type="entry name" value="PRibGlycinamide_synth_C-dom"/>
</dbReference>
<comment type="pathway">
    <text evidence="3 13">Purine metabolism; IMP biosynthesis via de novo pathway; N(1)-(5-phospho-D-ribosyl)glycinamide from 5-phospho-alpha-D-ribose 1-diphosphate: step 2/2.</text>
</comment>
<dbReference type="InterPro" id="IPR016185">
    <property type="entry name" value="PreATP-grasp_dom_sf"/>
</dbReference>
<evidence type="ECO:0000256" key="4">
    <source>
        <dbReference type="ARBA" id="ARBA00013255"/>
    </source>
</evidence>
<evidence type="ECO:0000259" key="15">
    <source>
        <dbReference type="PROSITE" id="PS50975"/>
    </source>
</evidence>
<protein>
    <recommendedName>
        <fullName evidence="4 13">Phosphoribosylamine--glycine ligase</fullName>
        <ecNumber evidence="4 13">6.3.4.13</ecNumber>
    </recommendedName>
    <alternativeName>
        <fullName evidence="13">GARS</fullName>
    </alternativeName>
    <alternativeName>
        <fullName evidence="12 13">Phosphoribosylglycinamide synthetase</fullName>
    </alternativeName>
    <alternativeName>
        <fullName evidence="11 13">glycinamide ribonucleotide synthetase</fullName>
    </alternativeName>
</protein>
<dbReference type="Gene3D" id="3.90.600.10">
    <property type="entry name" value="Phosphoribosylglycinamide synthetase, C-terminal domain"/>
    <property type="match status" value="1"/>
</dbReference>
<evidence type="ECO:0000256" key="8">
    <source>
        <dbReference type="ARBA" id="ARBA00022840"/>
    </source>
</evidence>
<comment type="caution">
    <text evidence="16">The sequence shown here is derived from an EMBL/GenBank/DDBJ whole genome shotgun (WGS) entry which is preliminary data.</text>
</comment>
<evidence type="ECO:0000256" key="12">
    <source>
        <dbReference type="ARBA" id="ARBA00042864"/>
    </source>
</evidence>
<dbReference type="GO" id="GO:0046872">
    <property type="term" value="F:metal ion binding"/>
    <property type="evidence" value="ECO:0007669"/>
    <property type="project" value="InterPro"/>
</dbReference>
<dbReference type="Pfam" id="PF01071">
    <property type="entry name" value="GARS_A"/>
    <property type="match status" value="1"/>
</dbReference>
<comment type="cofactor">
    <cofactor evidence="1">
        <name>Mn(2+)</name>
        <dbReference type="ChEBI" id="CHEBI:29035"/>
    </cofactor>
</comment>
<dbReference type="EC" id="6.3.4.13" evidence="4 13"/>
<dbReference type="PROSITE" id="PS50975">
    <property type="entry name" value="ATP_GRASP"/>
    <property type="match status" value="1"/>
</dbReference>
<dbReference type="SUPFAM" id="SSF56059">
    <property type="entry name" value="Glutathione synthetase ATP-binding domain-like"/>
    <property type="match status" value="1"/>
</dbReference>
<dbReference type="AlphaFoldDB" id="A0A9W6B3F0"/>
<dbReference type="InterPro" id="IPR037123">
    <property type="entry name" value="PRibGlycinamide_synth_C_sf"/>
</dbReference>
<dbReference type="HAMAP" id="MF_00138">
    <property type="entry name" value="GARS"/>
    <property type="match status" value="1"/>
</dbReference>
<dbReference type="SMART" id="SM01210">
    <property type="entry name" value="GARS_C"/>
    <property type="match status" value="1"/>
</dbReference>
<dbReference type="PANTHER" id="PTHR43472">
    <property type="entry name" value="PHOSPHORIBOSYLAMINE--GLYCINE LIGASE"/>
    <property type="match status" value="1"/>
</dbReference>
<dbReference type="InterPro" id="IPR000115">
    <property type="entry name" value="PRibGlycinamide_synth"/>
</dbReference>
<evidence type="ECO:0000256" key="6">
    <source>
        <dbReference type="ARBA" id="ARBA00022741"/>
    </source>
</evidence>
<organism evidence="16 17">
    <name type="scientific">Philodulcilactobacillus myokoensis</name>
    <dbReference type="NCBI Taxonomy" id="2929573"/>
    <lineage>
        <taxon>Bacteria</taxon>
        <taxon>Bacillati</taxon>
        <taxon>Bacillota</taxon>
        <taxon>Bacilli</taxon>
        <taxon>Lactobacillales</taxon>
        <taxon>Lactobacillaceae</taxon>
        <taxon>Philodulcilactobacillus</taxon>
    </lineage>
</organism>
<keyword evidence="8 14" id="KW-0067">ATP-binding</keyword>
<dbReference type="Gene3D" id="3.40.50.20">
    <property type="match status" value="1"/>
</dbReference>
<keyword evidence="17" id="KW-1185">Reference proteome</keyword>
<dbReference type="Proteomes" id="UP001144204">
    <property type="component" value="Unassembled WGS sequence"/>
</dbReference>
<dbReference type="GO" id="GO:0004637">
    <property type="term" value="F:phosphoribosylamine-glycine ligase activity"/>
    <property type="evidence" value="ECO:0007669"/>
    <property type="project" value="UniProtKB-UniRule"/>
</dbReference>
<dbReference type="PANTHER" id="PTHR43472:SF1">
    <property type="entry name" value="PHOSPHORIBOSYLAMINE--GLYCINE LIGASE, CHLOROPLASTIC"/>
    <property type="match status" value="1"/>
</dbReference>
<gene>
    <name evidence="13 16" type="primary">purD</name>
    <name evidence="16" type="ORF">WR164_14390</name>
</gene>
<evidence type="ECO:0000256" key="2">
    <source>
        <dbReference type="ARBA" id="ARBA00001946"/>
    </source>
</evidence>
<dbReference type="NCBIfam" id="TIGR00877">
    <property type="entry name" value="purD"/>
    <property type="match status" value="1"/>
</dbReference>
<keyword evidence="5 13" id="KW-0436">Ligase</keyword>
<keyword evidence="9" id="KW-0464">Manganese</keyword>
<evidence type="ECO:0000256" key="14">
    <source>
        <dbReference type="PROSITE-ProRule" id="PRU00409"/>
    </source>
</evidence>
<dbReference type="GO" id="GO:0006189">
    <property type="term" value="P:'de novo' IMP biosynthetic process"/>
    <property type="evidence" value="ECO:0007669"/>
    <property type="project" value="UniProtKB-UniRule"/>
</dbReference>
<dbReference type="SUPFAM" id="SSF51246">
    <property type="entry name" value="Rudiment single hybrid motif"/>
    <property type="match status" value="1"/>
</dbReference>
<feature type="domain" description="ATP-grasp" evidence="15">
    <location>
        <begin position="109"/>
        <end position="313"/>
    </location>
</feature>
<evidence type="ECO:0000256" key="7">
    <source>
        <dbReference type="ARBA" id="ARBA00022755"/>
    </source>
</evidence>
<dbReference type="Pfam" id="PF02843">
    <property type="entry name" value="GARS_C"/>
    <property type="match status" value="1"/>
</dbReference>
<sequence>MEKWLVIGSGGREYSIAQTLAKNENRMVYVAPGNVMMDRLERVETTPIDEMDFDGLINFAREHQVAYTVVGPEDPLVAGVVDQFEANGLRAFGPRQNAAELESSKVFAKRIMKKAGVATADYRKFTDGDAALHYVKSLKQFPVAVKANGLAGGKGVVIAHNADEATQAVTKLLINSKHQDELLIEQFLKGEEFSLFTMVYNGQIVPMPVAQDHKRLHDGGKGPNTGGMGAYSPVPEITPEIIKHTLDHVVKPVVDEMKNGGRPFNGFLYSGLMQTANGTKVVEFNVRMGDPETQVVLPQLKSDLGNVIKRMMFDQNVSPDWQSTEYHLGTIVASKGYPKHPIDEKPLPKVNQPGYLVTYAGVKNKGKQVVSDGGRILMVSTSDSSLAKAQHRINRLLDRTVDTNDYTYRHDIGYHGINYLRKKLN</sequence>
<dbReference type="GO" id="GO:0005524">
    <property type="term" value="F:ATP binding"/>
    <property type="evidence" value="ECO:0007669"/>
    <property type="project" value="UniProtKB-UniRule"/>
</dbReference>
<dbReference type="InterPro" id="IPR011054">
    <property type="entry name" value="Rudment_hybrid_motif"/>
</dbReference>
<dbReference type="InterPro" id="IPR013815">
    <property type="entry name" value="ATP_grasp_subdomain_1"/>
</dbReference>
<dbReference type="SUPFAM" id="SSF52440">
    <property type="entry name" value="PreATP-grasp domain"/>
    <property type="match status" value="1"/>
</dbReference>
<dbReference type="SMART" id="SM01209">
    <property type="entry name" value="GARS_A"/>
    <property type="match status" value="1"/>
</dbReference>
<evidence type="ECO:0000256" key="9">
    <source>
        <dbReference type="ARBA" id="ARBA00023211"/>
    </source>
</evidence>
<reference evidence="16" key="2">
    <citation type="journal article" date="2023" name="PLoS ONE">
        <title>Philodulcilactobacillus myokoensis gen. nov., sp. nov., a fructophilic, acidophilic, and agar-phobic lactic acid bacterium isolated from fermented vegetable extracts.</title>
        <authorList>
            <person name="Kouya T."/>
            <person name="Ishiyama Y."/>
            <person name="Ohashi S."/>
            <person name="Kumakubo R."/>
            <person name="Yamazaki T."/>
            <person name="Otaki T."/>
        </authorList>
    </citation>
    <scope>NUCLEOTIDE SEQUENCE</scope>
    <source>
        <strain evidence="16">WR16-4</strain>
    </source>
</reference>
<dbReference type="InterPro" id="IPR011761">
    <property type="entry name" value="ATP-grasp"/>
</dbReference>
<proteinExistence type="inferred from homology"/>
<keyword evidence="7 13" id="KW-0658">Purine biosynthesis</keyword>
<dbReference type="InterPro" id="IPR020561">
    <property type="entry name" value="PRibGlycinamid_synth_ATP-grasp"/>
</dbReference>
<evidence type="ECO:0000256" key="11">
    <source>
        <dbReference type="ARBA" id="ARBA00042242"/>
    </source>
</evidence>
<evidence type="ECO:0000313" key="16">
    <source>
        <dbReference type="EMBL" id="GLB47460.1"/>
    </source>
</evidence>
<keyword evidence="6 14" id="KW-0547">Nucleotide-binding</keyword>
<evidence type="ECO:0000256" key="10">
    <source>
        <dbReference type="ARBA" id="ARBA00038345"/>
    </source>
</evidence>
<accession>A0A9W6B3F0</accession>
<name>A0A9W6B3F0_9LACO</name>
<dbReference type="InterPro" id="IPR020562">
    <property type="entry name" value="PRibGlycinamide_synth_N"/>
</dbReference>
<comment type="cofactor">
    <cofactor evidence="2">
        <name>Mg(2+)</name>
        <dbReference type="ChEBI" id="CHEBI:18420"/>
    </cofactor>
</comment>
<reference evidence="16" key="1">
    <citation type="submission" date="2022-07" db="EMBL/GenBank/DDBJ databases">
        <authorList>
            <person name="Kouya T."/>
            <person name="Ishiyama Y."/>
        </authorList>
    </citation>
    <scope>NUCLEOTIDE SEQUENCE</scope>
    <source>
        <strain evidence="16">WR16-4</strain>
    </source>
</reference>